<dbReference type="InterPro" id="IPR036249">
    <property type="entry name" value="Thioredoxin-like_sf"/>
</dbReference>
<dbReference type="SUPFAM" id="SSF48452">
    <property type="entry name" value="TPR-like"/>
    <property type="match status" value="1"/>
</dbReference>
<dbReference type="PANTHER" id="PTHR47682:SF1">
    <property type="entry name" value="TETRATRICOPEPTIDE REPEAT (TPR)-CONTAINING PROTEIN"/>
    <property type="match status" value="1"/>
</dbReference>
<evidence type="ECO:0000256" key="1">
    <source>
        <dbReference type="PROSITE-ProRule" id="PRU00339"/>
    </source>
</evidence>
<organism evidence="2">
    <name type="scientific">Picea sitchensis</name>
    <name type="common">Sitka spruce</name>
    <name type="synonym">Pinus sitchensis</name>
    <dbReference type="NCBI Taxonomy" id="3332"/>
    <lineage>
        <taxon>Eukaryota</taxon>
        <taxon>Viridiplantae</taxon>
        <taxon>Streptophyta</taxon>
        <taxon>Embryophyta</taxon>
        <taxon>Tracheophyta</taxon>
        <taxon>Spermatophyta</taxon>
        <taxon>Pinopsida</taxon>
        <taxon>Pinidae</taxon>
        <taxon>Conifers I</taxon>
        <taxon>Pinales</taxon>
        <taxon>Pinaceae</taxon>
        <taxon>Picea</taxon>
    </lineage>
</organism>
<protein>
    <submittedName>
        <fullName evidence="2">Uncharacterized protein</fullName>
    </submittedName>
</protein>
<feature type="repeat" description="TPR" evidence="1">
    <location>
        <begin position="152"/>
        <end position="185"/>
    </location>
</feature>
<proteinExistence type="evidence at transcript level"/>
<dbReference type="InterPro" id="IPR011990">
    <property type="entry name" value="TPR-like_helical_dom_sf"/>
</dbReference>
<dbReference type="PROSITE" id="PS50005">
    <property type="entry name" value="TPR"/>
    <property type="match status" value="1"/>
</dbReference>
<reference evidence="2" key="1">
    <citation type="journal article" date="2008" name="BMC Genomics">
        <title>A conifer genomics resource of 200,000 spruce (Picea spp.) ESTs and 6,464 high-quality, sequence-finished full-length cDNAs for Sitka spruce (Picea sitchensis).</title>
        <authorList>
            <person name="Ralph S.G."/>
            <person name="Chun H.J."/>
            <person name="Kolosova N."/>
            <person name="Cooper D."/>
            <person name="Oddy C."/>
            <person name="Ritland C.E."/>
            <person name="Kirkpatrick R."/>
            <person name="Moore R."/>
            <person name="Barber S."/>
            <person name="Holt R.A."/>
            <person name="Jones S.J."/>
            <person name="Marra M.A."/>
            <person name="Douglas C.J."/>
            <person name="Ritland K."/>
            <person name="Bohlmann J."/>
        </authorList>
    </citation>
    <scope>NUCLEOTIDE SEQUENCE</scope>
    <source>
        <tissue evidence="2">Bark</tissue>
    </source>
</reference>
<dbReference type="EMBL" id="EF082442">
    <property type="protein sequence ID" value="ABK21801.1"/>
    <property type="molecule type" value="mRNA"/>
</dbReference>
<dbReference type="AlphaFoldDB" id="A9NME0"/>
<dbReference type="SMART" id="SM00028">
    <property type="entry name" value="TPR"/>
    <property type="match status" value="3"/>
</dbReference>
<accession>A9NME0</accession>
<dbReference type="InterPro" id="IPR019734">
    <property type="entry name" value="TPR_rpt"/>
</dbReference>
<dbReference type="Gene3D" id="3.40.30.10">
    <property type="entry name" value="Glutaredoxin"/>
    <property type="match status" value="1"/>
</dbReference>
<keyword evidence="1" id="KW-0802">TPR repeat</keyword>
<evidence type="ECO:0000313" key="2">
    <source>
        <dbReference type="EMBL" id="ABK21801.1"/>
    </source>
</evidence>
<dbReference type="SUPFAM" id="SSF52833">
    <property type="entry name" value="Thioredoxin-like"/>
    <property type="match status" value="1"/>
</dbReference>
<name>A9NME0_PICSI</name>
<sequence length="299" mass="32664">MGCSVAATTQLYPRNKLFYPHTIFNDRSRIPVPAQHYNPWRTEWKWRIVKASSSEKDTKADQRASSCREIRVCVNRTCAKSGSRETLNFFTGLAPPDVKVKSCGCLGHCGSGPNLVVLPAEIFVGHCGTASHAAHLLAIQCGASDPENNLTALSLKEQGNKEFESGNLVRAEQLFSQAINLNPSGGQHFLYSNRSAVRLAMGDNVSSLADAKEASRIAPNWHVACLRQGDAYFALVEYEAAEHAYLSALAIEPSLRRSKSFKSFVAISPTQCSVTKVSIAASEVDPRSMVHVACFREMS</sequence>
<dbReference type="PANTHER" id="PTHR47682">
    <property type="entry name" value="TETRATRICOPEPTIDE REPEAT (TPR)-CONTAINING PROTEIN"/>
    <property type="match status" value="1"/>
</dbReference>
<dbReference type="CDD" id="cd02980">
    <property type="entry name" value="TRX_Fd_family"/>
    <property type="match status" value="1"/>
</dbReference>
<dbReference type="Gene3D" id="1.25.40.10">
    <property type="entry name" value="Tetratricopeptide repeat domain"/>
    <property type="match status" value="1"/>
</dbReference>